<organism evidence="1 2">
    <name type="scientific">Actinocrispum wychmicini</name>
    <dbReference type="NCBI Taxonomy" id="1213861"/>
    <lineage>
        <taxon>Bacteria</taxon>
        <taxon>Bacillati</taxon>
        <taxon>Actinomycetota</taxon>
        <taxon>Actinomycetes</taxon>
        <taxon>Pseudonocardiales</taxon>
        <taxon>Pseudonocardiaceae</taxon>
        <taxon>Actinocrispum</taxon>
    </lineage>
</organism>
<comment type="caution">
    <text evidence="1">The sequence shown here is derived from an EMBL/GenBank/DDBJ whole genome shotgun (WGS) entry which is preliminary data.</text>
</comment>
<dbReference type="EMBL" id="SLWS01000020">
    <property type="protein sequence ID" value="TCO45935.1"/>
    <property type="molecule type" value="Genomic_DNA"/>
</dbReference>
<gene>
    <name evidence="1" type="ORF">EV192_120121</name>
</gene>
<dbReference type="AlphaFoldDB" id="A0A4R2ISY4"/>
<protein>
    <submittedName>
        <fullName evidence="1">Uncharacterized protein</fullName>
    </submittedName>
</protein>
<name>A0A4R2ISY4_9PSEU</name>
<accession>A0A4R2ISY4</accession>
<dbReference type="Proteomes" id="UP000295680">
    <property type="component" value="Unassembled WGS sequence"/>
</dbReference>
<proteinExistence type="predicted"/>
<sequence length="89" mass="9841">MTPAPRRQAPTHYTLRVDGHLDHHWSTRFSDLTLTHEPDGTTSISGHVSDQSELHGLLTKVRDLGVTLISVAAIDPSDSNQESLQRPPH</sequence>
<reference evidence="1 2" key="1">
    <citation type="submission" date="2019-03" db="EMBL/GenBank/DDBJ databases">
        <title>Genomic Encyclopedia of Type Strains, Phase IV (KMG-IV): sequencing the most valuable type-strain genomes for metagenomic binning, comparative biology and taxonomic classification.</title>
        <authorList>
            <person name="Goeker M."/>
        </authorList>
    </citation>
    <scope>NUCLEOTIDE SEQUENCE [LARGE SCALE GENOMIC DNA]</scope>
    <source>
        <strain evidence="1 2">DSM 45934</strain>
    </source>
</reference>
<dbReference type="RefSeq" id="WP_132126118.1">
    <property type="nucleotide sequence ID" value="NZ_SLWS01000020.1"/>
</dbReference>
<keyword evidence="2" id="KW-1185">Reference proteome</keyword>
<evidence type="ECO:0000313" key="1">
    <source>
        <dbReference type="EMBL" id="TCO45935.1"/>
    </source>
</evidence>
<dbReference type="OrthoDB" id="4828421at2"/>
<evidence type="ECO:0000313" key="2">
    <source>
        <dbReference type="Proteomes" id="UP000295680"/>
    </source>
</evidence>